<keyword evidence="5" id="KW-1185">Reference proteome</keyword>
<keyword evidence="2" id="KW-0812">Transmembrane</keyword>
<dbReference type="OrthoDB" id="1725934at2759"/>
<keyword evidence="2" id="KW-1133">Transmembrane helix</keyword>
<proteinExistence type="predicted"/>
<feature type="region of interest" description="Disordered" evidence="1">
    <location>
        <begin position="262"/>
        <end position="281"/>
    </location>
</feature>
<evidence type="ECO:0000259" key="3">
    <source>
        <dbReference type="Pfam" id="PF10058"/>
    </source>
</evidence>
<evidence type="ECO:0000256" key="2">
    <source>
        <dbReference type="SAM" id="Phobius"/>
    </source>
</evidence>
<protein>
    <submittedName>
        <fullName evidence="4">Uncharacterized protein At2g24330-like</fullName>
    </submittedName>
</protein>
<accession>A0A8S0PQV9</accession>
<dbReference type="Proteomes" id="UP000594638">
    <property type="component" value="Unassembled WGS sequence"/>
</dbReference>
<evidence type="ECO:0000256" key="1">
    <source>
        <dbReference type="SAM" id="MobiDB-lite"/>
    </source>
</evidence>
<dbReference type="InterPro" id="IPR019273">
    <property type="entry name" value="Lunapark_Znf"/>
</dbReference>
<organism evidence="4 5">
    <name type="scientific">Olea europaea subsp. europaea</name>
    <dbReference type="NCBI Taxonomy" id="158383"/>
    <lineage>
        <taxon>Eukaryota</taxon>
        <taxon>Viridiplantae</taxon>
        <taxon>Streptophyta</taxon>
        <taxon>Embryophyta</taxon>
        <taxon>Tracheophyta</taxon>
        <taxon>Spermatophyta</taxon>
        <taxon>Magnoliopsida</taxon>
        <taxon>eudicotyledons</taxon>
        <taxon>Gunneridae</taxon>
        <taxon>Pentapetalae</taxon>
        <taxon>asterids</taxon>
        <taxon>lamiids</taxon>
        <taxon>Lamiales</taxon>
        <taxon>Oleaceae</taxon>
        <taxon>Oleeae</taxon>
        <taxon>Olea</taxon>
    </lineage>
</organism>
<dbReference type="GO" id="GO:0071782">
    <property type="term" value="C:endoplasmic reticulum tubular network"/>
    <property type="evidence" value="ECO:0007669"/>
    <property type="project" value="TreeGrafter"/>
</dbReference>
<feature type="domain" description="Lunapark zinc ribbon" evidence="3">
    <location>
        <begin position="321"/>
        <end position="371"/>
    </location>
</feature>
<keyword evidence="2" id="KW-0472">Membrane</keyword>
<dbReference type="PANTHER" id="PTHR22166">
    <property type="entry name" value="ENDOPLASMIC RETICULUM JUNCTION FORMATION PROTEIN LUNAPARK"/>
    <property type="match status" value="1"/>
</dbReference>
<sequence length="437" mass="48979">MQPKPLKNLNGQRVLSFSALITHYFDFERSNYSTSSFDLEMAGEIKNDATESATSTDTKIKPKKKKQGVMSRIWNALHRLHGDDFEKRLQYITKEEASVQARIKRRSHSSRKMARNLIIFTGVFEIIAVGYAIITTRSLDLDWKMRALRVLPIFLLPALSSIIYSALGSFTRMCYRRDRKTLENLRAERQAKIDELKERTNYYTTQMLIQRYDLDPAAKAAAATVLASKLGADSGLNVYFMDESKLNAPAEKTNEVEVARPDGLRNRKPSNTKSSSMNVHHPEEGMLNHAEFESHDISERQQVVVEHHHHQTGSSTHDGGWIARIAALLVGEDPTQSYALICGNCCMHNGLARKEDFRYITYYCPHCNALNKPKLPDQHVSGLTSPKMTSLMNVDDAKVTRNADDSTIDSLSAGSSPVAAPLETPDSEKITTGGSVN</sequence>
<dbReference type="EMBL" id="CACTIH010000119">
    <property type="protein sequence ID" value="CAA2954605.1"/>
    <property type="molecule type" value="Genomic_DNA"/>
</dbReference>
<feature type="transmembrane region" description="Helical" evidence="2">
    <location>
        <begin position="114"/>
        <end position="134"/>
    </location>
</feature>
<dbReference type="AlphaFoldDB" id="A0A8S0PQV9"/>
<feature type="compositionally biased region" description="Polar residues" evidence="1">
    <location>
        <begin position="269"/>
        <end position="278"/>
    </location>
</feature>
<comment type="caution">
    <text evidence="4">The sequence shown here is derived from an EMBL/GenBank/DDBJ whole genome shotgun (WGS) entry which is preliminary data.</text>
</comment>
<gene>
    <name evidence="4" type="ORF">OLEA9_A008775</name>
</gene>
<dbReference type="InterPro" id="IPR040115">
    <property type="entry name" value="Lnp"/>
</dbReference>
<dbReference type="GO" id="GO:0071786">
    <property type="term" value="P:endoplasmic reticulum tubular network organization"/>
    <property type="evidence" value="ECO:0007669"/>
    <property type="project" value="InterPro"/>
</dbReference>
<reference evidence="4 5" key="1">
    <citation type="submission" date="2019-12" db="EMBL/GenBank/DDBJ databases">
        <authorList>
            <person name="Alioto T."/>
            <person name="Alioto T."/>
            <person name="Gomez Garrido J."/>
        </authorList>
    </citation>
    <scope>NUCLEOTIDE SEQUENCE [LARGE SCALE GENOMIC DNA]</scope>
</reference>
<evidence type="ECO:0000313" key="4">
    <source>
        <dbReference type="EMBL" id="CAA2954605.1"/>
    </source>
</evidence>
<dbReference type="PANTHER" id="PTHR22166:SF12">
    <property type="entry name" value="ENDOPLASMIC RETICULUM JUNCTION FORMATION PROTEIN LUNAPARK"/>
    <property type="match status" value="1"/>
</dbReference>
<feature type="transmembrane region" description="Helical" evidence="2">
    <location>
        <begin position="154"/>
        <end position="175"/>
    </location>
</feature>
<feature type="region of interest" description="Disordered" evidence="1">
    <location>
        <begin position="402"/>
        <end position="437"/>
    </location>
</feature>
<dbReference type="Gramene" id="OE9A008775T1">
    <property type="protein sequence ID" value="OE9A008775C1"/>
    <property type="gene ID" value="OE9A008775"/>
</dbReference>
<name>A0A8S0PQV9_OLEEU</name>
<dbReference type="Pfam" id="PF10058">
    <property type="entry name" value="Zn_ribbon_10"/>
    <property type="match status" value="1"/>
</dbReference>
<evidence type="ECO:0000313" key="5">
    <source>
        <dbReference type="Proteomes" id="UP000594638"/>
    </source>
</evidence>